<feature type="transmembrane region" description="Helical" evidence="1">
    <location>
        <begin position="20"/>
        <end position="43"/>
    </location>
</feature>
<evidence type="ECO:0000256" key="1">
    <source>
        <dbReference type="SAM" id="Phobius"/>
    </source>
</evidence>
<keyword evidence="3" id="KW-1185">Reference proteome</keyword>
<accession>A0A8E6B6D5</accession>
<keyword evidence="1" id="KW-1133">Transmembrane helix</keyword>
<keyword evidence="1" id="KW-0812">Transmembrane</keyword>
<dbReference type="RefSeq" id="WP_213496970.1">
    <property type="nucleotide sequence ID" value="NZ_CP074694.1"/>
</dbReference>
<organism evidence="2 3">
    <name type="scientific">Telmatocola sphagniphila</name>
    <dbReference type="NCBI Taxonomy" id="1123043"/>
    <lineage>
        <taxon>Bacteria</taxon>
        <taxon>Pseudomonadati</taxon>
        <taxon>Planctomycetota</taxon>
        <taxon>Planctomycetia</taxon>
        <taxon>Gemmatales</taxon>
        <taxon>Gemmataceae</taxon>
    </lineage>
</organism>
<reference evidence="2" key="1">
    <citation type="submission" date="2021-05" db="EMBL/GenBank/DDBJ databases">
        <title>Complete genome sequence of the cellulolytic planctomycete Telmatocola sphagniphila SP2T and characterization of the first cellulase from planctomycetes.</title>
        <authorList>
            <person name="Rakitin A.L."/>
            <person name="Beletsky A.V."/>
            <person name="Naumoff D.G."/>
            <person name="Kulichevskaya I.S."/>
            <person name="Mardanov A.V."/>
            <person name="Ravin N.V."/>
            <person name="Dedysh S.N."/>
        </authorList>
    </citation>
    <scope>NUCLEOTIDE SEQUENCE</scope>
    <source>
        <strain evidence="2">SP2T</strain>
    </source>
</reference>
<evidence type="ECO:0000313" key="2">
    <source>
        <dbReference type="EMBL" id="QVL32222.1"/>
    </source>
</evidence>
<keyword evidence="1" id="KW-0472">Membrane</keyword>
<proteinExistence type="predicted"/>
<dbReference type="KEGG" id="tsph:KIH39_25870"/>
<dbReference type="AlphaFoldDB" id="A0A8E6B6D5"/>
<protein>
    <submittedName>
        <fullName evidence="2">Uncharacterized protein</fullName>
    </submittedName>
</protein>
<sequence length="181" mass="20327">MEATVSPKKSLLRRIISKKLLLWLLPAALISYIVLMTADHFWFVSHTPKSFQVNWSGIWKTHQYAGFSGNLIVQLPDPLPENEDFTAEAYVYYPIYSTWKTGQFVKMEFQGHFSPDSPTSAGISTNKINNGGSGGKMKFKGVAGNQIVEYVALISKHRTLIVGGYISSLPHDYGYFEISKE</sequence>
<dbReference type="EMBL" id="CP074694">
    <property type="protein sequence ID" value="QVL32222.1"/>
    <property type="molecule type" value="Genomic_DNA"/>
</dbReference>
<gene>
    <name evidence="2" type="ORF">KIH39_25870</name>
</gene>
<name>A0A8E6B6D5_9BACT</name>
<dbReference type="Proteomes" id="UP000676194">
    <property type="component" value="Chromosome"/>
</dbReference>
<evidence type="ECO:0000313" key="3">
    <source>
        <dbReference type="Proteomes" id="UP000676194"/>
    </source>
</evidence>